<evidence type="ECO:0000313" key="1">
    <source>
        <dbReference type="EMBL" id="RIW13358.1"/>
    </source>
</evidence>
<accession>A0A418PNF2</accession>
<reference evidence="1 2" key="1">
    <citation type="submission" date="2018-09" db="EMBL/GenBank/DDBJ databases">
        <authorList>
            <person name="Wang X."/>
            <person name="Du Z."/>
        </authorList>
    </citation>
    <scope>NUCLEOTIDE SEQUENCE [LARGE SCALE GENOMIC DNA]</scope>
    <source>
        <strain evidence="1 2">N3</strain>
    </source>
</reference>
<sequence>MILNRKKRNGLTTLYDLTPLKWPGVFSEFFYSVEKTCENFGVKAVKSLISLISIGVLMACQPTSDEPKWFLKASYHESCSCNAPCPCPFGLPMTNSYCKLNSLLDIQEGRYQDTKLNGVQVILSGSVGKWGEYYFSESTTDEQKAAVEQILNVVNIGHFDSILTSKKEKIYFKNEGGAVAFSTPNIDVRMNMVKGNGDQPIVIKNLKGKLFENYIPHFSSFNSRSFPDSTHNFLFESKAGFISYWNLTDSDFK</sequence>
<dbReference type="AlphaFoldDB" id="A0A418PNF2"/>
<protein>
    <submittedName>
        <fullName evidence="1">DUF1326 domain-containing protein</fullName>
    </submittedName>
</protein>
<gene>
    <name evidence="1" type="ORF">D0X99_16415</name>
</gene>
<dbReference type="EMBL" id="QXML01000009">
    <property type="protein sequence ID" value="RIW13358.1"/>
    <property type="molecule type" value="Genomic_DNA"/>
</dbReference>
<comment type="caution">
    <text evidence="1">The sequence shown here is derived from an EMBL/GenBank/DDBJ whole genome shotgun (WGS) entry which is preliminary data.</text>
</comment>
<name>A0A418PNF2_9BACT</name>
<dbReference type="RefSeq" id="WP_119478944.1">
    <property type="nucleotide sequence ID" value="NZ_QXML01000009.1"/>
</dbReference>
<evidence type="ECO:0000313" key="2">
    <source>
        <dbReference type="Proteomes" id="UP000283522"/>
    </source>
</evidence>
<dbReference type="OrthoDB" id="9802256at2"/>
<dbReference type="Proteomes" id="UP000283522">
    <property type="component" value="Unassembled WGS sequence"/>
</dbReference>
<proteinExistence type="predicted"/>
<organism evidence="1 2">
    <name type="scientific">Algoriphagus lacus</name>
    <dbReference type="NCBI Taxonomy" id="2056311"/>
    <lineage>
        <taxon>Bacteria</taxon>
        <taxon>Pseudomonadati</taxon>
        <taxon>Bacteroidota</taxon>
        <taxon>Cytophagia</taxon>
        <taxon>Cytophagales</taxon>
        <taxon>Cyclobacteriaceae</taxon>
        <taxon>Algoriphagus</taxon>
    </lineage>
</organism>
<dbReference type="InterPro" id="IPR009758">
    <property type="entry name" value="DUF1326"/>
</dbReference>
<dbReference type="Pfam" id="PF07040">
    <property type="entry name" value="DUF1326"/>
    <property type="match status" value="1"/>
</dbReference>
<keyword evidence="2" id="KW-1185">Reference proteome</keyword>